<dbReference type="InterPro" id="IPR011075">
    <property type="entry name" value="TetR_C"/>
</dbReference>
<keyword evidence="2 4" id="KW-0238">DNA-binding</keyword>
<evidence type="ECO:0000313" key="7">
    <source>
        <dbReference type="Proteomes" id="UP000324285"/>
    </source>
</evidence>
<sequence>MKTSPINEMRQHILDTAQIIISGKGFSAVGLNEILQAAGVPKGSFYHYFGSKEAFGEALLETYFSAYLDQLEACLTQPGVSGAELLMGYWIKWRDTQSDCDPKGKCLAVKLAAEVSDLSESMRIVLQHGTDQVIARLARAIEAGMTDGSLLHQSSPQDTATTLYQLWLGASLRAKITRDREPLDTALRATHVLLGLPSSSI</sequence>
<dbReference type="InterPro" id="IPR001647">
    <property type="entry name" value="HTH_TetR"/>
</dbReference>
<gene>
    <name evidence="6" type="ORF">E4T21_05110</name>
</gene>
<dbReference type="Pfam" id="PF16925">
    <property type="entry name" value="TetR_C_13"/>
    <property type="match status" value="1"/>
</dbReference>
<evidence type="ECO:0000256" key="4">
    <source>
        <dbReference type="PROSITE-ProRule" id="PRU00335"/>
    </source>
</evidence>
<dbReference type="Pfam" id="PF00440">
    <property type="entry name" value="TetR_N"/>
    <property type="match status" value="1"/>
</dbReference>
<dbReference type="PANTHER" id="PTHR47506">
    <property type="entry name" value="TRANSCRIPTIONAL REGULATORY PROTEIN"/>
    <property type="match status" value="1"/>
</dbReference>
<dbReference type="KEGG" id="hbh:E4T21_05110"/>
<dbReference type="PROSITE" id="PS50977">
    <property type="entry name" value="HTH_TETR_2"/>
    <property type="match status" value="1"/>
</dbReference>
<dbReference type="AlphaFoldDB" id="A0A5C1NH34"/>
<dbReference type="RefSeq" id="WP_149284014.1">
    <property type="nucleotide sequence ID" value="NZ_CP038437.2"/>
</dbReference>
<dbReference type="InterPro" id="IPR009057">
    <property type="entry name" value="Homeodomain-like_sf"/>
</dbReference>
<dbReference type="InterPro" id="IPR036271">
    <property type="entry name" value="Tet_transcr_reg_TetR-rel_C_sf"/>
</dbReference>
<dbReference type="PANTHER" id="PTHR47506:SF6">
    <property type="entry name" value="HTH-TYPE TRANSCRIPTIONAL REPRESSOR NEMR"/>
    <property type="match status" value="1"/>
</dbReference>
<dbReference type="Proteomes" id="UP000324285">
    <property type="component" value="Chromosome"/>
</dbReference>
<proteinExistence type="predicted"/>
<evidence type="ECO:0000313" key="6">
    <source>
        <dbReference type="EMBL" id="QEM80999.1"/>
    </source>
</evidence>
<feature type="domain" description="HTH tetR-type" evidence="5">
    <location>
        <begin position="7"/>
        <end position="67"/>
    </location>
</feature>
<dbReference type="Gene3D" id="1.10.357.10">
    <property type="entry name" value="Tetracycline Repressor, domain 2"/>
    <property type="match status" value="1"/>
</dbReference>
<evidence type="ECO:0000256" key="2">
    <source>
        <dbReference type="ARBA" id="ARBA00023125"/>
    </source>
</evidence>
<keyword evidence="7" id="KW-1185">Reference proteome</keyword>
<dbReference type="GO" id="GO:0003677">
    <property type="term" value="F:DNA binding"/>
    <property type="evidence" value="ECO:0007669"/>
    <property type="project" value="UniProtKB-UniRule"/>
</dbReference>
<evidence type="ECO:0000256" key="3">
    <source>
        <dbReference type="ARBA" id="ARBA00023163"/>
    </source>
</evidence>
<accession>A0A5C1NH34</accession>
<name>A0A5C1NH34_9GAMM</name>
<reference evidence="6" key="1">
    <citation type="submission" date="2021-02" db="EMBL/GenBank/DDBJ databases">
        <title>Strain Y2R2, a novel species of the genus Halomonas.</title>
        <authorList>
            <person name="Huang H."/>
        </authorList>
    </citation>
    <scope>NUCLEOTIDE SEQUENCE</scope>
    <source>
        <strain evidence="6">Y2R2</strain>
    </source>
</reference>
<dbReference type="OrthoDB" id="4541465at2"/>
<keyword evidence="3" id="KW-0804">Transcription</keyword>
<protein>
    <submittedName>
        <fullName evidence="6">TetR/AcrR family transcriptional regulator</fullName>
    </submittedName>
</protein>
<evidence type="ECO:0000256" key="1">
    <source>
        <dbReference type="ARBA" id="ARBA00023015"/>
    </source>
</evidence>
<dbReference type="EMBL" id="CP038437">
    <property type="protein sequence ID" value="QEM80999.1"/>
    <property type="molecule type" value="Genomic_DNA"/>
</dbReference>
<keyword evidence="1" id="KW-0805">Transcription regulation</keyword>
<dbReference type="SUPFAM" id="SSF46689">
    <property type="entry name" value="Homeodomain-like"/>
    <property type="match status" value="1"/>
</dbReference>
<dbReference type="PRINTS" id="PR00455">
    <property type="entry name" value="HTHTETR"/>
</dbReference>
<organism evidence="6 7">
    <name type="scientific">Halomonas binhaiensis</name>
    <dbReference type="NCBI Taxonomy" id="2562282"/>
    <lineage>
        <taxon>Bacteria</taxon>
        <taxon>Pseudomonadati</taxon>
        <taxon>Pseudomonadota</taxon>
        <taxon>Gammaproteobacteria</taxon>
        <taxon>Oceanospirillales</taxon>
        <taxon>Halomonadaceae</taxon>
        <taxon>Halomonas</taxon>
    </lineage>
</organism>
<feature type="DNA-binding region" description="H-T-H motif" evidence="4">
    <location>
        <begin position="30"/>
        <end position="49"/>
    </location>
</feature>
<dbReference type="SUPFAM" id="SSF48498">
    <property type="entry name" value="Tetracyclin repressor-like, C-terminal domain"/>
    <property type="match status" value="1"/>
</dbReference>
<evidence type="ECO:0000259" key="5">
    <source>
        <dbReference type="PROSITE" id="PS50977"/>
    </source>
</evidence>